<dbReference type="InterPro" id="IPR029058">
    <property type="entry name" value="AB_hydrolase_fold"/>
</dbReference>
<dbReference type="Gene3D" id="2.130.10.120">
    <property type="entry name" value="Prolyl oligopeptidase, N-terminal domain"/>
    <property type="match status" value="1"/>
</dbReference>
<protein>
    <recommendedName>
        <fullName evidence="2">prolyl oligopeptidase</fullName>
        <ecNumber evidence="2">3.4.21.26</ecNumber>
    </recommendedName>
</protein>
<dbReference type="Gene3D" id="3.40.50.1820">
    <property type="entry name" value="alpha/beta hydrolase"/>
    <property type="match status" value="1"/>
</dbReference>
<dbReference type="PRINTS" id="PR00862">
    <property type="entry name" value="PROLIGOPTASE"/>
</dbReference>
<feature type="domain" description="Peptidase S9 prolyl oligopeptidase catalytic" evidence="6">
    <location>
        <begin position="460"/>
        <end position="668"/>
    </location>
</feature>
<comment type="catalytic activity">
    <reaction evidence="1">
        <text>Hydrolysis of Pro-|-Xaa &gt;&gt; Ala-|-Xaa in oligopeptides.</text>
        <dbReference type="EC" id="3.4.21.26"/>
    </reaction>
</comment>
<gene>
    <name evidence="8" type="ORF">C7B46_00740</name>
</gene>
<dbReference type="EMBL" id="PXYW01000001">
    <property type="protein sequence ID" value="PSR35549.1"/>
    <property type="molecule type" value="Genomic_DNA"/>
</dbReference>
<evidence type="ECO:0000259" key="6">
    <source>
        <dbReference type="Pfam" id="PF00326"/>
    </source>
</evidence>
<dbReference type="GO" id="GO:0070012">
    <property type="term" value="F:oligopeptidase activity"/>
    <property type="evidence" value="ECO:0007669"/>
    <property type="project" value="TreeGrafter"/>
</dbReference>
<dbReference type="Pfam" id="PF00326">
    <property type="entry name" value="Peptidase_S9"/>
    <property type="match status" value="1"/>
</dbReference>
<dbReference type="GO" id="GO:0006508">
    <property type="term" value="P:proteolysis"/>
    <property type="evidence" value="ECO:0007669"/>
    <property type="project" value="UniProtKB-KW"/>
</dbReference>
<dbReference type="EC" id="3.4.21.26" evidence="2"/>
<evidence type="ECO:0000256" key="3">
    <source>
        <dbReference type="ARBA" id="ARBA00022670"/>
    </source>
</evidence>
<reference evidence="8 9" key="1">
    <citation type="journal article" date="2014" name="BMC Genomics">
        <title>Comparison of environmental and isolate Sulfobacillus genomes reveals diverse carbon, sulfur, nitrogen, and hydrogen metabolisms.</title>
        <authorList>
            <person name="Justice N.B."/>
            <person name="Norman A."/>
            <person name="Brown C.T."/>
            <person name="Singh A."/>
            <person name="Thomas B.C."/>
            <person name="Banfield J.F."/>
        </authorList>
    </citation>
    <scope>NUCLEOTIDE SEQUENCE [LARGE SCALE GENOMIC DNA]</scope>
    <source>
        <strain evidence="8">AMDSBA4</strain>
    </source>
</reference>
<dbReference type="SUPFAM" id="SSF53474">
    <property type="entry name" value="alpha/beta-Hydrolases"/>
    <property type="match status" value="1"/>
</dbReference>
<evidence type="ECO:0000256" key="2">
    <source>
        <dbReference type="ARBA" id="ARBA00011897"/>
    </source>
</evidence>
<dbReference type="GO" id="GO:0004252">
    <property type="term" value="F:serine-type endopeptidase activity"/>
    <property type="evidence" value="ECO:0007669"/>
    <property type="project" value="UniProtKB-EC"/>
</dbReference>
<keyword evidence="3" id="KW-0645">Protease</keyword>
<evidence type="ECO:0000256" key="5">
    <source>
        <dbReference type="ARBA" id="ARBA00022825"/>
    </source>
</evidence>
<dbReference type="InterPro" id="IPR023302">
    <property type="entry name" value="Pept_S9A_N"/>
</dbReference>
<keyword evidence="5" id="KW-0720">Serine protease</keyword>
<dbReference type="InterPro" id="IPR002470">
    <property type="entry name" value="Peptidase_S9A"/>
</dbReference>
<organism evidence="8 9">
    <name type="scientific">Sulfobacillus benefaciens</name>
    <dbReference type="NCBI Taxonomy" id="453960"/>
    <lineage>
        <taxon>Bacteria</taxon>
        <taxon>Bacillati</taxon>
        <taxon>Bacillota</taxon>
        <taxon>Clostridia</taxon>
        <taxon>Eubacteriales</taxon>
        <taxon>Clostridiales Family XVII. Incertae Sedis</taxon>
        <taxon>Sulfobacillus</taxon>
    </lineage>
</organism>
<dbReference type="Proteomes" id="UP000242972">
    <property type="component" value="Unassembled WGS sequence"/>
</dbReference>
<name>A0A2T2XM36_9FIRM</name>
<feature type="domain" description="Peptidase S9A N-terminal" evidence="7">
    <location>
        <begin position="11"/>
        <end position="389"/>
    </location>
</feature>
<evidence type="ECO:0000259" key="7">
    <source>
        <dbReference type="Pfam" id="PF02897"/>
    </source>
</evidence>
<dbReference type="PANTHER" id="PTHR42881">
    <property type="entry name" value="PROLYL ENDOPEPTIDASE"/>
    <property type="match status" value="1"/>
</dbReference>
<dbReference type="InterPro" id="IPR051167">
    <property type="entry name" value="Prolyl_oligopep/macrocyclase"/>
</dbReference>
<dbReference type="GO" id="GO:0005829">
    <property type="term" value="C:cytosol"/>
    <property type="evidence" value="ECO:0007669"/>
    <property type="project" value="TreeGrafter"/>
</dbReference>
<dbReference type="AlphaFoldDB" id="A0A2T2XM36"/>
<comment type="caution">
    <text evidence="8">The sequence shown here is derived from an EMBL/GenBank/DDBJ whole genome shotgun (WGS) entry which is preliminary data.</text>
</comment>
<evidence type="ECO:0000256" key="4">
    <source>
        <dbReference type="ARBA" id="ARBA00022801"/>
    </source>
</evidence>
<evidence type="ECO:0000256" key="1">
    <source>
        <dbReference type="ARBA" id="ARBA00001070"/>
    </source>
</evidence>
<sequence>MLARYPITVARPVHEERFGHHLVDPYRWLEEGTSGEVQEWARQQHTYTIECLRGDSRWGTIRNRLRQLRNLRDITIPKVAGTSQVYLLREPQQNQAVLYLEQNNRRMVLYDPNLASEPEAVDWYEVSPRGRYVAFGVSQHGNEWSTLQVFDTLQGHCTDDRIPRARYSSVAFDPDGKGFYYTRYPVPGEVPKGEEDYHSSVFWHAFGTPYSHDVLILRDSDRRSMPSVSLSDTGRFLAVQISHGWVEDDVLIKDVAHNGPWQKVGPMPPGVASPYWVGDRLFLHTNRQNSSWELLEVDLEKGSWQSVIPPHPGRILHDIGFFQHRIMAHYIEIAVSRLETFALDGTDRVPIDLPDFSQVTGMAGTWEGDLTVIGLTGFDRPQGLYRWQGQGGGLMPMNLASDLNSTMRIRQQWATSKDGTRIPYFLLTPNNAEPTGTMPLVVTGYGGFNIANLPAYSPSIVRWVEEGGIYVVSNLRGGSEFGETWHQAGMLERKQTVFDDFAAVVADVQQRGWTDPEHTVITGRSNGGLLVGALLTQKPELVKGVVCGVPLLDMIRYPYFQIADLWTHEYGTPDRQPDFEWLLQYSPYHNVRPTIDYPATLFFTSAEDSRVDPLHARKMAALLQNLPGQLQPIYLRVEPQAGHGVGKTVEQWVTEEADIWTFTEQLIKS</sequence>
<evidence type="ECO:0000313" key="9">
    <source>
        <dbReference type="Proteomes" id="UP000242972"/>
    </source>
</evidence>
<dbReference type="InterPro" id="IPR001375">
    <property type="entry name" value="Peptidase_S9_cat"/>
</dbReference>
<proteinExistence type="predicted"/>
<evidence type="ECO:0000313" key="8">
    <source>
        <dbReference type="EMBL" id="PSR35549.1"/>
    </source>
</evidence>
<keyword evidence="4" id="KW-0378">Hydrolase</keyword>
<dbReference type="PANTHER" id="PTHR42881:SF2">
    <property type="entry name" value="PROLYL ENDOPEPTIDASE"/>
    <property type="match status" value="1"/>
</dbReference>
<dbReference type="SUPFAM" id="SSF50993">
    <property type="entry name" value="Peptidase/esterase 'gauge' domain"/>
    <property type="match status" value="1"/>
</dbReference>
<dbReference type="Pfam" id="PF02897">
    <property type="entry name" value="Peptidase_S9_N"/>
    <property type="match status" value="1"/>
</dbReference>
<accession>A0A2T2XM36</accession>